<dbReference type="InterPro" id="IPR013083">
    <property type="entry name" value="Znf_RING/FYVE/PHD"/>
</dbReference>
<dbReference type="SMART" id="SM00249">
    <property type="entry name" value="PHD"/>
    <property type="match status" value="1"/>
</dbReference>
<dbReference type="InterPro" id="IPR011011">
    <property type="entry name" value="Znf_FYVE_PHD"/>
</dbReference>
<accession>A0A182S071</accession>
<dbReference type="PANTHER" id="PTHR22954:SF3">
    <property type="entry name" value="PROTEIN CBG08539"/>
    <property type="match status" value="1"/>
</dbReference>
<keyword evidence="1" id="KW-0479">Metal-binding</keyword>
<dbReference type="EnsemblMetazoa" id="AFUN011954-RA">
    <property type="protein sequence ID" value="AFUN011954-PA"/>
    <property type="gene ID" value="AFUN011954"/>
</dbReference>
<dbReference type="STRING" id="62324.A0A182S071"/>
<evidence type="ECO:0000259" key="5">
    <source>
        <dbReference type="SMART" id="SM00249"/>
    </source>
</evidence>
<dbReference type="SUPFAM" id="SSF57903">
    <property type="entry name" value="FYVE/PHD zinc finger"/>
    <property type="match status" value="1"/>
</dbReference>
<dbReference type="InterPro" id="IPR001965">
    <property type="entry name" value="Znf_PHD"/>
</dbReference>
<organism evidence="6">
    <name type="scientific">Anopheles funestus</name>
    <name type="common">African malaria mosquito</name>
    <dbReference type="NCBI Taxonomy" id="62324"/>
    <lineage>
        <taxon>Eukaryota</taxon>
        <taxon>Metazoa</taxon>
        <taxon>Ecdysozoa</taxon>
        <taxon>Arthropoda</taxon>
        <taxon>Hexapoda</taxon>
        <taxon>Insecta</taxon>
        <taxon>Pterygota</taxon>
        <taxon>Neoptera</taxon>
        <taxon>Endopterygota</taxon>
        <taxon>Diptera</taxon>
        <taxon>Nematocera</taxon>
        <taxon>Culicoidea</taxon>
        <taxon>Culicidae</taxon>
        <taxon>Anophelinae</taxon>
        <taxon>Anopheles</taxon>
    </lineage>
</organism>
<dbReference type="InterPro" id="IPR005312">
    <property type="entry name" value="DUF1759"/>
</dbReference>
<dbReference type="AlphaFoldDB" id="A0A182S071"/>
<name>A0A182S071_ANOFN</name>
<dbReference type="VEuPathDB" id="VectorBase:AFUN011954"/>
<proteinExistence type="predicted"/>
<feature type="region of interest" description="Disordered" evidence="4">
    <location>
        <begin position="213"/>
        <end position="251"/>
    </location>
</feature>
<keyword evidence="2" id="KW-0863">Zinc-finger</keyword>
<dbReference type="Pfam" id="PF03564">
    <property type="entry name" value="DUF1759"/>
    <property type="match status" value="1"/>
</dbReference>
<dbReference type="PANTHER" id="PTHR22954">
    <property type="entry name" value="RETROVIRAL PROTEASE-RELATED"/>
    <property type="match status" value="1"/>
</dbReference>
<dbReference type="Pfam" id="PF00628">
    <property type="entry name" value="PHD"/>
    <property type="match status" value="1"/>
</dbReference>
<feature type="domain" description="Zinc finger PHD-type" evidence="5">
    <location>
        <begin position="1"/>
        <end position="34"/>
    </location>
</feature>
<evidence type="ECO:0000256" key="4">
    <source>
        <dbReference type="SAM" id="MobiDB-lite"/>
    </source>
</evidence>
<evidence type="ECO:0000256" key="1">
    <source>
        <dbReference type="ARBA" id="ARBA00022723"/>
    </source>
</evidence>
<dbReference type="GO" id="GO:0008270">
    <property type="term" value="F:zinc ion binding"/>
    <property type="evidence" value="ECO:0007669"/>
    <property type="project" value="UniProtKB-KW"/>
</dbReference>
<protein>
    <submittedName>
        <fullName evidence="6">PHD domain-containing protein</fullName>
    </submittedName>
</protein>
<dbReference type="InterPro" id="IPR019787">
    <property type="entry name" value="Znf_PHD-finger"/>
</dbReference>
<feature type="compositionally biased region" description="Basic and acidic residues" evidence="4">
    <location>
        <begin position="233"/>
        <end position="251"/>
    </location>
</feature>
<evidence type="ECO:0000313" key="6">
    <source>
        <dbReference type="EnsemblMetazoa" id="AFUN011954-PA"/>
    </source>
</evidence>
<evidence type="ECO:0000256" key="2">
    <source>
        <dbReference type="ARBA" id="ARBA00022771"/>
    </source>
</evidence>
<dbReference type="Gene3D" id="3.30.40.10">
    <property type="entry name" value="Zinc/RING finger domain, C3HC4 (zinc finger)"/>
    <property type="match status" value="1"/>
</dbReference>
<sequence length="251" mass="29500">MIECDECDRWFHLSCVKLDKMPAKEDEFICIKCKVDCSQGVPLLDDRRRNTAIKALVEALKINSIGESTYIKRTTLMNLPYFDGKAKDWPKFKKAFDETTKEAQFSQLENMNRLQKHLKGESERSVRPLFLDPQNVSSIIKRLEELYGRPEQVYQDLLRDITKIRMNKTKVPELSDALENLVTNIQVMRKTAYFWLLPRAATIRLLPKRNDRQSINMHDAKPSPSIIRNNPEQPERHRGFVKNREQKRNPQ</sequence>
<evidence type="ECO:0000256" key="3">
    <source>
        <dbReference type="ARBA" id="ARBA00022833"/>
    </source>
</evidence>
<keyword evidence="3" id="KW-0862">Zinc</keyword>
<reference evidence="6" key="1">
    <citation type="submission" date="2020-05" db="UniProtKB">
        <authorList>
            <consortium name="EnsemblMetazoa"/>
        </authorList>
    </citation>
    <scope>IDENTIFICATION</scope>
    <source>
        <strain evidence="6">FUMOZ</strain>
    </source>
</reference>
<dbReference type="VEuPathDB" id="VectorBase:AFUN2_009188"/>